<feature type="domain" description="Protein kinase" evidence="5">
    <location>
        <begin position="9"/>
        <end position="289"/>
    </location>
</feature>
<dbReference type="GeneID" id="302998199"/>
<reference evidence="6 7" key="1">
    <citation type="journal article" date="2011" name="Stand. Genomic Sci.">
        <title>Complete genome sequence of Treponema succinifaciens type strain (6091).</title>
        <authorList>
            <person name="Han C."/>
            <person name="Gronow S."/>
            <person name="Teshima H."/>
            <person name="Lapidus A."/>
            <person name="Nolan M."/>
            <person name="Lucas S."/>
            <person name="Hammon N."/>
            <person name="Deshpande S."/>
            <person name="Cheng J.F."/>
            <person name="Zeytun A."/>
            <person name="Tapia R."/>
            <person name="Goodwin L."/>
            <person name="Pitluck S."/>
            <person name="Liolios K."/>
            <person name="Pagani I."/>
            <person name="Ivanova N."/>
            <person name="Mavromatis K."/>
            <person name="Mikhailova N."/>
            <person name="Huntemann M."/>
            <person name="Pati A."/>
            <person name="Chen A."/>
            <person name="Palaniappan K."/>
            <person name="Land M."/>
            <person name="Hauser L."/>
            <person name="Brambilla E.M."/>
            <person name="Rohde M."/>
            <person name="Goker M."/>
            <person name="Woyke T."/>
            <person name="Bristow J."/>
            <person name="Eisen J.A."/>
            <person name="Markowitz V."/>
            <person name="Hugenholtz P."/>
            <person name="Kyrpides N.C."/>
            <person name="Klenk H.P."/>
            <person name="Detter J.C."/>
        </authorList>
    </citation>
    <scope>NUCLEOTIDE SEQUENCE [LARGE SCALE GENOMIC DNA]</scope>
    <source>
        <strain evidence="7">ATCC 33096 / DSM 2489 / 6091</strain>
    </source>
</reference>
<dbReference type="GO" id="GO:0004674">
    <property type="term" value="F:protein serine/threonine kinase activity"/>
    <property type="evidence" value="ECO:0007669"/>
    <property type="project" value="UniProtKB-KW"/>
</dbReference>
<dbReference type="InterPro" id="IPR011009">
    <property type="entry name" value="Kinase-like_dom_sf"/>
</dbReference>
<reference evidence="7" key="2">
    <citation type="submission" date="2011-04" db="EMBL/GenBank/DDBJ databases">
        <title>The complete genome of chromosome of Treponema succinifaciens DSM 2489.</title>
        <authorList>
            <person name="Lucas S."/>
            <person name="Copeland A."/>
            <person name="Lapidus A."/>
            <person name="Bruce D."/>
            <person name="Goodwin L."/>
            <person name="Pitluck S."/>
            <person name="Peters L."/>
            <person name="Kyrpides N."/>
            <person name="Mavromatis K."/>
            <person name="Ivanova N."/>
            <person name="Ovchinnikova G."/>
            <person name="Teshima H."/>
            <person name="Detter J.C."/>
            <person name="Tapia R."/>
            <person name="Han C."/>
            <person name="Land M."/>
            <person name="Hauser L."/>
            <person name="Markowitz V."/>
            <person name="Cheng J.-F."/>
            <person name="Hugenholtz P."/>
            <person name="Woyke T."/>
            <person name="Wu D."/>
            <person name="Gronow S."/>
            <person name="Wellnitz S."/>
            <person name="Brambilla E."/>
            <person name="Klenk H.-P."/>
            <person name="Eisen J.A."/>
        </authorList>
    </citation>
    <scope>NUCLEOTIDE SEQUENCE [LARGE SCALE GENOMIC DNA]</scope>
    <source>
        <strain evidence="7">ATCC 33096 / DSM 2489 / 6091</strain>
    </source>
</reference>
<name>F2NVH7_TRES6</name>
<organism evidence="6 7">
    <name type="scientific">Treponema succinifaciens (strain ATCC 33096 / DSM 2489 / 6091)</name>
    <dbReference type="NCBI Taxonomy" id="869209"/>
    <lineage>
        <taxon>Bacteria</taxon>
        <taxon>Pseudomonadati</taxon>
        <taxon>Spirochaetota</taxon>
        <taxon>Spirochaetia</taxon>
        <taxon>Spirochaetales</taxon>
        <taxon>Treponemataceae</taxon>
        <taxon>Treponema</taxon>
    </lineage>
</organism>
<dbReference type="GO" id="GO:0004715">
    <property type="term" value="F:non-membrane spanning protein tyrosine kinase activity"/>
    <property type="evidence" value="ECO:0007669"/>
    <property type="project" value="UniProtKB-EC"/>
</dbReference>
<evidence type="ECO:0000259" key="5">
    <source>
        <dbReference type="PROSITE" id="PS50011"/>
    </source>
</evidence>
<accession>F2NVH7</accession>
<dbReference type="HOGENOM" id="CLU_506118_0_0_12"/>
<keyword evidence="7" id="KW-1185">Reference proteome</keyword>
<keyword evidence="1 6" id="KW-0808">Transferase</keyword>
<keyword evidence="4" id="KW-0067">ATP-binding</keyword>
<proteinExistence type="predicted"/>
<dbReference type="RefSeq" id="WP_013701246.1">
    <property type="nucleotide sequence ID" value="NC_015385.1"/>
</dbReference>
<dbReference type="EMBL" id="CP002631">
    <property type="protein sequence ID" value="AEB13956.1"/>
    <property type="molecule type" value="Genomic_DNA"/>
</dbReference>
<protein>
    <submittedName>
        <fullName evidence="6">Serine/threonine protein kinase</fullName>
        <ecNumber evidence="6">2.7.10.2</ecNumber>
    </submittedName>
</protein>
<dbReference type="PANTHER" id="PTHR43289:SF6">
    <property type="entry name" value="SERINE_THREONINE-PROTEIN KINASE NEKL-3"/>
    <property type="match status" value="1"/>
</dbReference>
<evidence type="ECO:0000313" key="7">
    <source>
        <dbReference type="Proteomes" id="UP000006852"/>
    </source>
</evidence>
<dbReference type="SMART" id="SM00220">
    <property type="entry name" value="S_TKc"/>
    <property type="match status" value="1"/>
</dbReference>
<dbReference type="PROSITE" id="PS00108">
    <property type="entry name" value="PROTEIN_KINASE_ST"/>
    <property type="match status" value="1"/>
</dbReference>
<keyword evidence="6" id="KW-0723">Serine/threonine-protein kinase</keyword>
<dbReference type="PROSITE" id="PS50011">
    <property type="entry name" value="PROTEIN_KINASE_DOM"/>
    <property type="match status" value="1"/>
</dbReference>
<evidence type="ECO:0000313" key="6">
    <source>
        <dbReference type="EMBL" id="AEB13956.1"/>
    </source>
</evidence>
<dbReference type="SUPFAM" id="SSF56112">
    <property type="entry name" value="Protein kinase-like (PK-like)"/>
    <property type="match status" value="1"/>
</dbReference>
<dbReference type="PANTHER" id="PTHR43289">
    <property type="entry name" value="MITOGEN-ACTIVATED PROTEIN KINASE KINASE KINASE 20-RELATED"/>
    <property type="match status" value="1"/>
</dbReference>
<evidence type="ECO:0000256" key="3">
    <source>
        <dbReference type="ARBA" id="ARBA00022777"/>
    </source>
</evidence>
<keyword evidence="3 6" id="KW-0418">Kinase</keyword>
<dbReference type="KEGG" id="tsu:Tresu_1040"/>
<dbReference type="GO" id="GO:0005524">
    <property type="term" value="F:ATP binding"/>
    <property type="evidence" value="ECO:0007669"/>
    <property type="project" value="UniProtKB-KW"/>
</dbReference>
<dbReference type="EC" id="2.7.10.2" evidence="6"/>
<dbReference type="Pfam" id="PF00069">
    <property type="entry name" value="Pkinase"/>
    <property type="match status" value="1"/>
</dbReference>
<dbReference type="CDD" id="cd14014">
    <property type="entry name" value="STKc_PknB_like"/>
    <property type="match status" value="1"/>
</dbReference>
<dbReference type="InterPro" id="IPR000719">
    <property type="entry name" value="Prot_kinase_dom"/>
</dbReference>
<dbReference type="Proteomes" id="UP000006852">
    <property type="component" value="Chromosome"/>
</dbReference>
<sequence>MESETIGKYKNCTKIATGGMGAVYLATHPELKRKVVIKKLILKSGGAAIRERFKREARILSELSSPYVVRMFDYFTEGRANYIVLEFVDGMSLDKLIEKQVSLPPELALLIFLDACLGLKNAHSKDIVHRDIKPGNILISKRAEVKLADFGIASDEKDEFEEPKKTVDSDKTVVSTKNSSITQAGSTLGTPAYMSPEQLMDSSSVDVRADIYSMGVMLYEMVTGSKPYAGDMAPETIAKIKKGKYIPPQKIVKNLPPVVKTLIRKMMKPEPEKRYKSLEPVIAKVRRYLKNYDTHAIRVSLAQSIISTKTIKFPLYIPKNYKAKRIALGACAVCAVALLFCEAWNSGMIHRTVLRNWFTPVSLSMLMPSTASVNADLPARAFFFVNDNDGIPEVPNTRRVFSVAKNSSKGKNLEYITKDVFLRPGEYRIKIAEGPYVWWKSIYVGKEKVIMNLDFLKNASRNITVHFSAMDCETGKDLTQSSLFRIQVGSKWVDASKVDFSKLKTGNVYKFLMIHEGYYDEYFSLLIDWYQDELFITGNMRKK</sequence>
<keyword evidence="2" id="KW-0547">Nucleotide-binding</keyword>
<gene>
    <name evidence="6" type="ordered locus">Tresu_1040</name>
</gene>
<dbReference type="AlphaFoldDB" id="F2NVH7"/>
<evidence type="ECO:0000256" key="2">
    <source>
        <dbReference type="ARBA" id="ARBA00022741"/>
    </source>
</evidence>
<evidence type="ECO:0000256" key="1">
    <source>
        <dbReference type="ARBA" id="ARBA00022679"/>
    </source>
</evidence>
<evidence type="ECO:0000256" key="4">
    <source>
        <dbReference type="ARBA" id="ARBA00022840"/>
    </source>
</evidence>
<dbReference type="STRING" id="869209.Tresu_1040"/>
<dbReference type="OrthoDB" id="9801841at2"/>
<dbReference type="InterPro" id="IPR008271">
    <property type="entry name" value="Ser/Thr_kinase_AS"/>
</dbReference>
<dbReference type="Gene3D" id="1.10.510.10">
    <property type="entry name" value="Transferase(Phosphotransferase) domain 1"/>
    <property type="match status" value="1"/>
</dbReference>
<dbReference type="eggNOG" id="COG0515">
    <property type="taxonomic scope" value="Bacteria"/>
</dbReference>